<sequence length="329" mass="37024">MSSASSLVFSGKALTNLERFLVCVTPDVPSFTLQGCCSDPNGQCLPPGKGTVKYFNLKDLWDCYYEWSAYGVGTPMMFEGGDTQMQYHVPYLSAIQIYSSKAVAAASSRFGREDSEGAEYDSWSEDSGSDNLSRTLSNNSSKAWDVASLDSNSEQADSELYLQYNETSPYWQRVSFTEKIDELARSHPALMTLKSTDISPISWMAVAWYPLYSVPCQKSKKDLSSFLTFHTLSSFQECARTYEEIDRGIKTNISGGWRKIIGEKYKKEEGGCISLFPYGLATYKMQKKIWSNISNKLVSDLYNVANLRLKLLKADHHDFNFFTCQPTTT</sequence>
<proteinExistence type="predicted"/>
<evidence type="ECO:0000313" key="2">
    <source>
        <dbReference type="Proteomes" id="UP000000226"/>
    </source>
</evidence>
<protein>
    <submittedName>
        <fullName evidence="1">Uncharacterized protein</fullName>
    </submittedName>
</protein>
<accession>A0ACC3P0X5</accession>
<reference evidence="1" key="1">
    <citation type="submission" date="2023-07" db="EMBL/GenBank/DDBJ databases">
        <title>WGS assembly of Phaseolus vulgaris.</title>
        <authorList>
            <person name="Schmutz J."/>
            <person name="Mcclean P."/>
            <person name="Shu S."/>
            <person name="Cregan P."/>
            <person name="Rokhsar D."/>
            <person name="Jackson S."/>
        </authorList>
    </citation>
    <scope>NUCLEOTIDE SEQUENCE</scope>
</reference>
<keyword evidence="2" id="KW-1185">Reference proteome</keyword>
<organism evidence="1 2">
    <name type="scientific">Phaseolus vulgaris</name>
    <name type="common">Kidney bean</name>
    <name type="synonym">French bean</name>
    <dbReference type="NCBI Taxonomy" id="3885"/>
    <lineage>
        <taxon>Eukaryota</taxon>
        <taxon>Viridiplantae</taxon>
        <taxon>Streptophyta</taxon>
        <taxon>Embryophyta</taxon>
        <taxon>Tracheophyta</taxon>
        <taxon>Spermatophyta</taxon>
        <taxon>Magnoliopsida</taxon>
        <taxon>eudicotyledons</taxon>
        <taxon>Gunneridae</taxon>
        <taxon>Pentapetalae</taxon>
        <taxon>rosids</taxon>
        <taxon>fabids</taxon>
        <taxon>Fabales</taxon>
        <taxon>Fabaceae</taxon>
        <taxon>Papilionoideae</taxon>
        <taxon>50 kb inversion clade</taxon>
        <taxon>NPAAA clade</taxon>
        <taxon>indigoferoid/millettioid clade</taxon>
        <taxon>Phaseoleae</taxon>
        <taxon>Phaseolus</taxon>
    </lineage>
</organism>
<dbReference type="Proteomes" id="UP000000226">
    <property type="component" value="Unassembled WGS sequence"/>
</dbReference>
<name>A0ACC3P0X5_PHAVU</name>
<evidence type="ECO:0000313" key="1">
    <source>
        <dbReference type="EMBL" id="KAK6646201.1"/>
    </source>
</evidence>
<gene>
    <name evidence="1" type="ORF">PHAVU_L006801</name>
</gene>
<comment type="caution">
    <text evidence="1">The sequence shown here is derived from an EMBL/GenBank/DDBJ whole genome shotgun (WGS) entry which is preliminary data.</text>
</comment>
<dbReference type="EMBL" id="MU967756">
    <property type="protein sequence ID" value="KAK6646201.1"/>
    <property type="molecule type" value="Genomic_DNA"/>
</dbReference>